<evidence type="ECO:0000256" key="1">
    <source>
        <dbReference type="ARBA" id="ARBA00000707"/>
    </source>
</evidence>
<keyword evidence="4" id="KW-0788">Thiol protease</keyword>
<reference evidence="7" key="1">
    <citation type="submission" date="2023-07" db="EMBL/GenBank/DDBJ databases">
        <authorList>
            <person name="Stuckert A."/>
        </authorList>
    </citation>
    <scope>NUCLEOTIDE SEQUENCE</scope>
</reference>
<dbReference type="Gene3D" id="3.30.2230.10">
    <property type="entry name" value="DUSP-like"/>
    <property type="match status" value="1"/>
</dbReference>
<evidence type="ECO:0000256" key="2">
    <source>
        <dbReference type="ARBA" id="ARBA00012759"/>
    </source>
</evidence>
<comment type="caution">
    <text evidence="7">The sequence shown here is derived from an EMBL/GenBank/DDBJ whole genome shotgun (WGS) entry which is preliminary data.</text>
</comment>
<keyword evidence="8" id="KW-1185">Reference proteome</keyword>
<evidence type="ECO:0000256" key="5">
    <source>
        <dbReference type="SAM" id="MobiDB-lite"/>
    </source>
</evidence>
<sequence length="272" mass="29761">MTHLKILDGGADVLGQNLQVGRAIHLPMDADQMARPLGLETAPQHDAATTMLDCRDGILGVVCSAIQSPNVTCVVGTKDLDLGLIRPENLEPVCHIVLGLRPATPEEEGQIIRGWLERESRHGLQVGHNWFLISMQWWQQWKEYVKYESKPVVIEPSPSLNGSRHSLGASSLDQREDDKTGTNVHSTTEEKSSDNISSASEASETTTSVFLYSSTPGADMCFARQHNTSDNNNQCMGGPNGSILLQLNPQKPGAIDNQPLVTQENVKLVYLQ</sequence>
<keyword evidence="4" id="KW-0378">Hydrolase</keyword>
<organism evidence="7 8">
    <name type="scientific">Ranitomeya imitator</name>
    <name type="common">mimic poison frog</name>
    <dbReference type="NCBI Taxonomy" id="111125"/>
    <lineage>
        <taxon>Eukaryota</taxon>
        <taxon>Metazoa</taxon>
        <taxon>Chordata</taxon>
        <taxon>Craniata</taxon>
        <taxon>Vertebrata</taxon>
        <taxon>Euteleostomi</taxon>
        <taxon>Amphibia</taxon>
        <taxon>Batrachia</taxon>
        <taxon>Anura</taxon>
        <taxon>Neobatrachia</taxon>
        <taxon>Hyloidea</taxon>
        <taxon>Dendrobatidae</taxon>
        <taxon>Dendrobatinae</taxon>
        <taxon>Ranitomeya</taxon>
    </lineage>
</organism>
<keyword evidence="3" id="KW-0833">Ubl conjugation pathway</keyword>
<dbReference type="SUPFAM" id="SSF143791">
    <property type="entry name" value="DUSP-like"/>
    <property type="match status" value="1"/>
</dbReference>
<feature type="region of interest" description="Disordered" evidence="5">
    <location>
        <begin position="155"/>
        <end position="202"/>
    </location>
</feature>
<keyword evidence="4" id="KW-0645">Protease</keyword>
<dbReference type="PROSITE" id="PS51283">
    <property type="entry name" value="DUSP"/>
    <property type="match status" value="1"/>
</dbReference>
<accession>A0ABN9KR54</accession>
<feature type="compositionally biased region" description="Polar residues" evidence="5">
    <location>
        <begin position="158"/>
        <end position="172"/>
    </location>
</feature>
<proteinExistence type="predicted"/>
<gene>
    <name evidence="7" type="ORF">RIMI_LOCUS1310045</name>
</gene>
<comment type="catalytic activity">
    <reaction evidence="1">
        <text>Thiol-dependent hydrolysis of ester, thioester, amide, peptide and isopeptide bonds formed by the C-terminal Gly of ubiquitin (a 76-residue protein attached to proteins as an intracellular targeting signal).</text>
        <dbReference type="EC" id="3.4.19.12"/>
    </reaction>
</comment>
<dbReference type="InterPro" id="IPR035927">
    <property type="entry name" value="DUSP-like_sf"/>
</dbReference>
<dbReference type="EMBL" id="CAUEEQ010001681">
    <property type="protein sequence ID" value="CAJ0920588.1"/>
    <property type="molecule type" value="Genomic_DNA"/>
</dbReference>
<name>A0ABN9KR54_9NEOB</name>
<feature type="domain" description="DUSP" evidence="6">
    <location>
        <begin position="103"/>
        <end position="272"/>
    </location>
</feature>
<evidence type="ECO:0000256" key="3">
    <source>
        <dbReference type="ARBA" id="ARBA00022786"/>
    </source>
</evidence>
<evidence type="ECO:0000313" key="8">
    <source>
        <dbReference type="Proteomes" id="UP001176940"/>
    </source>
</evidence>
<protein>
    <recommendedName>
        <fullName evidence="2">ubiquitinyl hydrolase 1</fullName>
        <ecNumber evidence="2">3.4.19.12</ecNumber>
    </recommendedName>
</protein>
<evidence type="ECO:0000313" key="7">
    <source>
        <dbReference type="EMBL" id="CAJ0920588.1"/>
    </source>
</evidence>
<evidence type="ECO:0000259" key="6">
    <source>
        <dbReference type="PROSITE" id="PS51283"/>
    </source>
</evidence>
<dbReference type="Proteomes" id="UP001176940">
    <property type="component" value="Unassembled WGS sequence"/>
</dbReference>
<dbReference type="InterPro" id="IPR006615">
    <property type="entry name" value="Pept_C19_DUSP"/>
</dbReference>
<dbReference type="EC" id="3.4.19.12" evidence="2"/>
<evidence type="ECO:0000256" key="4">
    <source>
        <dbReference type="ARBA" id="ARBA00022807"/>
    </source>
</evidence>